<dbReference type="AlphaFoldDB" id="A0ABD3SN63"/>
<keyword evidence="2" id="KW-1185">Reference proteome</keyword>
<gene>
    <name evidence="1" type="ORF">ACJIZ3_022038</name>
</gene>
<evidence type="ECO:0000313" key="1">
    <source>
        <dbReference type="EMBL" id="KAL3826009.1"/>
    </source>
</evidence>
<dbReference type="EMBL" id="JBJXBP010000006">
    <property type="protein sequence ID" value="KAL3826009.1"/>
    <property type="molecule type" value="Genomic_DNA"/>
</dbReference>
<dbReference type="Proteomes" id="UP001634393">
    <property type="component" value="Unassembled WGS sequence"/>
</dbReference>
<organism evidence="1 2">
    <name type="scientific">Penstemon smallii</name>
    <dbReference type="NCBI Taxonomy" id="265156"/>
    <lineage>
        <taxon>Eukaryota</taxon>
        <taxon>Viridiplantae</taxon>
        <taxon>Streptophyta</taxon>
        <taxon>Embryophyta</taxon>
        <taxon>Tracheophyta</taxon>
        <taxon>Spermatophyta</taxon>
        <taxon>Magnoliopsida</taxon>
        <taxon>eudicotyledons</taxon>
        <taxon>Gunneridae</taxon>
        <taxon>Pentapetalae</taxon>
        <taxon>asterids</taxon>
        <taxon>lamiids</taxon>
        <taxon>Lamiales</taxon>
        <taxon>Plantaginaceae</taxon>
        <taxon>Cheloneae</taxon>
        <taxon>Penstemon</taxon>
    </lineage>
</organism>
<sequence>MCVSNDYSGGRNSYIIKVDCIQNDVVKGLHRLQNAGHVFEEILN</sequence>
<evidence type="ECO:0000313" key="2">
    <source>
        <dbReference type="Proteomes" id="UP001634393"/>
    </source>
</evidence>
<accession>A0ABD3SN63</accession>
<reference evidence="1 2" key="1">
    <citation type="submission" date="2024-12" db="EMBL/GenBank/DDBJ databases">
        <title>The unique morphological basis and parallel evolutionary history of personate flowers in Penstemon.</title>
        <authorList>
            <person name="Depatie T.H."/>
            <person name="Wessinger C.A."/>
        </authorList>
    </citation>
    <scope>NUCLEOTIDE SEQUENCE [LARGE SCALE GENOMIC DNA]</scope>
    <source>
        <strain evidence="1">WTNN_2</strain>
        <tissue evidence="1">Leaf</tissue>
    </source>
</reference>
<protein>
    <submittedName>
        <fullName evidence="1">Uncharacterized protein</fullName>
    </submittedName>
</protein>
<comment type="caution">
    <text evidence="1">The sequence shown here is derived from an EMBL/GenBank/DDBJ whole genome shotgun (WGS) entry which is preliminary data.</text>
</comment>
<name>A0ABD3SN63_9LAMI</name>
<proteinExistence type="predicted"/>